<dbReference type="GO" id="GO:0005975">
    <property type="term" value="P:carbohydrate metabolic process"/>
    <property type="evidence" value="ECO:0007669"/>
    <property type="project" value="InterPro"/>
</dbReference>
<feature type="domain" description="GH18" evidence="4">
    <location>
        <begin position="36"/>
        <end position="432"/>
    </location>
</feature>
<dbReference type="RefSeq" id="WP_175517933.1">
    <property type="nucleotide sequence ID" value="NZ_FNQP01000015.1"/>
</dbReference>
<comment type="catalytic activity">
    <reaction evidence="1">
        <text>Random endo-hydrolysis of N-acetyl-beta-D-glucosaminide (1-&gt;4)-beta-linkages in chitin and chitodextrins.</text>
        <dbReference type="EC" id="3.2.1.14"/>
    </reaction>
</comment>
<evidence type="ECO:0000313" key="5">
    <source>
        <dbReference type="EMBL" id="SEA83705.1"/>
    </source>
</evidence>
<dbReference type="Proteomes" id="UP000199397">
    <property type="component" value="Unassembled WGS sequence"/>
</dbReference>
<organism evidence="5 6">
    <name type="scientific">Thiothrix caldifontis</name>
    <dbReference type="NCBI Taxonomy" id="525918"/>
    <lineage>
        <taxon>Bacteria</taxon>
        <taxon>Pseudomonadati</taxon>
        <taxon>Pseudomonadota</taxon>
        <taxon>Gammaproteobacteria</taxon>
        <taxon>Thiotrichales</taxon>
        <taxon>Thiotrichaceae</taxon>
        <taxon>Thiothrix</taxon>
    </lineage>
</organism>
<evidence type="ECO:0000313" key="6">
    <source>
        <dbReference type="Proteomes" id="UP000199397"/>
    </source>
</evidence>
<dbReference type="InterPro" id="IPR001223">
    <property type="entry name" value="Glyco_hydro18_cat"/>
</dbReference>
<keyword evidence="6" id="KW-1185">Reference proteome</keyword>
<keyword evidence="3" id="KW-0732">Signal</keyword>
<protein>
    <recommendedName>
        <fullName evidence="2">chitinase</fullName>
        <ecNumber evidence="2">3.2.1.14</ecNumber>
    </recommendedName>
</protein>
<dbReference type="InterPro" id="IPR050314">
    <property type="entry name" value="Glycosyl_Hydrlase_18"/>
</dbReference>
<dbReference type="InterPro" id="IPR011583">
    <property type="entry name" value="Chitinase_II/V-like_cat"/>
</dbReference>
<dbReference type="AlphaFoldDB" id="A0A1H4EF68"/>
<dbReference type="SMART" id="SM00636">
    <property type="entry name" value="Glyco_18"/>
    <property type="match status" value="1"/>
</dbReference>
<proteinExistence type="predicted"/>
<dbReference type="PANTHER" id="PTHR11177:SF317">
    <property type="entry name" value="CHITINASE 12-RELATED"/>
    <property type="match status" value="1"/>
</dbReference>
<name>A0A1H4EF68_9GAMM</name>
<dbReference type="STRING" id="525918.SAMN05660964_02579"/>
<accession>A0A1H4EF68</accession>
<evidence type="ECO:0000256" key="1">
    <source>
        <dbReference type="ARBA" id="ARBA00000822"/>
    </source>
</evidence>
<dbReference type="Gene3D" id="3.20.20.80">
    <property type="entry name" value="Glycosidases"/>
    <property type="match status" value="2"/>
</dbReference>
<evidence type="ECO:0000259" key="4">
    <source>
        <dbReference type="PROSITE" id="PS51910"/>
    </source>
</evidence>
<feature type="chain" id="PRO_5011456604" description="chitinase" evidence="3">
    <location>
        <begin position="31"/>
        <end position="435"/>
    </location>
</feature>
<dbReference type="EMBL" id="FNQP01000015">
    <property type="protein sequence ID" value="SEA83705.1"/>
    <property type="molecule type" value="Genomic_DNA"/>
</dbReference>
<reference evidence="5 6" key="1">
    <citation type="submission" date="2016-10" db="EMBL/GenBank/DDBJ databases">
        <authorList>
            <person name="de Groot N.N."/>
        </authorList>
    </citation>
    <scope>NUCLEOTIDE SEQUENCE [LARGE SCALE GENOMIC DNA]</scope>
    <source>
        <strain evidence="5 6">DSM 21228</strain>
    </source>
</reference>
<dbReference type="InterPro" id="IPR017853">
    <property type="entry name" value="GH"/>
</dbReference>
<dbReference type="Pfam" id="PF00704">
    <property type="entry name" value="Glyco_hydro_18"/>
    <property type="match status" value="1"/>
</dbReference>
<dbReference type="EC" id="3.2.1.14" evidence="2"/>
<gene>
    <name evidence="5" type="ORF">SAMN05660964_02579</name>
</gene>
<feature type="signal peptide" evidence="3">
    <location>
        <begin position="1"/>
        <end position="30"/>
    </location>
</feature>
<dbReference type="PANTHER" id="PTHR11177">
    <property type="entry name" value="CHITINASE"/>
    <property type="match status" value="1"/>
</dbReference>
<dbReference type="SUPFAM" id="SSF51445">
    <property type="entry name" value="(Trans)glycosidases"/>
    <property type="match status" value="1"/>
</dbReference>
<dbReference type="GO" id="GO:0008061">
    <property type="term" value="F:chitin binding"/>
    <property type="evidence" value="ECO:0007669"/>
    <property type="project" value="InterPro"/>
</dbReference>
<dbReference type="GO" id="GO:0008843">
    <property type="term" value="F:endochitinase activity"/>
    <property type="evidence" value="ECO:0007669"/>
    <property type="project" value="UniProtKB-EC"/>
</dbReference>
<sequence>MIMHRVAKAWTLLLLTVALWIVASSLQASAEKSSKPWVMGYLPAYEQSGSGSFDFMDKDDWKMLTHAAHFSAHVNADGTLDFNAEKMSEANRTAAIQAAHQRHVPLVLSVLAWYDVYEPVIKNASTRKTLINQILEVLKEGYDGVDLDLEPIRAEQAGAEYQTFVNELHTALQTLNKTNNPKMLVERPLLTLTTGVENVADDSPGQLRTLLASIQDKVDQINVMGYDLSSLSDEVIWHDGALHDGGQKYPAYVARSVVSVSRSLQQFMDGGVSPSKLGLGISLEVRIWQGGKVKGTGEGVTAPMQEWSIAPKSWNTGTPRASVAQLLDPDYTCMTTPAGEAAAYKCGYSPDYYRWDDKAKAAYLSINNPGSDYDAFISYTDERAAQEKVKFSKEKGLGGIMIWQMRHDYRADQPEGKKRPIIKALRDALNSETGK</sequence>
<evidence type="ECO:0000256" key="3">
    <source>
        <dbReference type="SAM" id="SignalP"/>
    </source>
</evidence>
<evidence type="ECO:0000256" key="2">
    <source>
        <dbReference type="ARBA" id="ARBA00012729"/>
    </source>
</evidence>
<dbReference type="PROSITE" id="PS51910">
    <property type="entry name" value="GH18_2"/>
    <property type="match status" value="1"/>
</dbReference>